<evidence type="ECO:0000313" key="7">
    <source>
        <dbReference type="Proteomes" id="UP000284785"/>
    </source>
</evidence>
<evidence type="ECO:0000313" key="4">
    <source>
        <dbReference type="EMBL" id="RHD88314.1"/>
    </source>
</evidence>
<dbReference type="Proteomes" id="UP000436825">
    <property type="component" value="Unassembled WGS sequence"/>
</dbReference>
<protein>
    <submittedName>
        <fullName evidence="1">Uncharacterized protein</fullName>
    </submittedName>
</protein>
<dbReference type="Proteomes" id="UP000440614">
    <property type="component" value="Unassembled WGS sequence"/>
</dbReference>
<sequence>MWQAFLCLSGSFYMGGFAPPCRVLMHLLPCVNEKRAMGQAEPLLLLSKTTFLFSPVELNLFTI</sequence>
<accession>A0A412GIJ3</accession>
<organism evidence="1 10">
    <name type="scientific">Bacteroides thetaiotaomicron</name>
    <dbReference type="NCBI Taxonomy" id="818"/>
    <lineage>
        <taxon>Bacteria</taxon>
        <taxon>Pseudomonadati</taxon>
        <taxon>Bacteroidota</taxon>
        <taxon>Bacteroidia</taxon>
        <taxon>Bacteroidales</taxon>
        <taxon>Bacteroidaceae</taxon>
        <taxon>Bacteroides</taxon>
    </lineage>
</organism>
<dbReference type="AlphaFoldDB" id="A0A412GIJ3"/>
<comment type="caution">
    <text evidence="1">The sequence shown here is derived from an EMBL/GenBank/DDBJ whole genome shotgun (WGS) entry which is preliminary data.</text>
</comment>
<evidence type="ECO:0000313" key="2">
    <source>
        <dbReference type="EMBL" id="KAB4455392.1"/>
    </source>
</evidence>
<gene>
    <name evidence="5" type="ORF">DW011_13240</name>
    <name evidence="4" type="ORF">DW780_11145</name>
    <name evidence="2" type="ORF">GAN75_14250</name>
    <name evidence="3" type="ORF">GAN91_07410</name>
    <name evidence="1" type="ORF">GAO51_02970</name>
</gene>
<dbReference type="EMBL" id="QROV01000014">
    <property type="protein sequence ID" value="RHL58154.1"/>
    <property type="molecule type" value="Genomic_DNA"/>
</dbReference>
<reference evidence="6 7" key="1">
    <citation type="submission" date="2018-08" db="EMBL/GenBank/DDBJ databases">
        <title>A genome reference for cultivated species of the human gut microbiota.</title>
        <authorList>
            <person name="Zou Y."/>
            <person name="Xue W."/>
            <person name="Luo G."/>
        </authorList>
    </citation>
    <scope>NUCLEOTIDE SEQUENCE [LARGE SCALE GENOMIC DNA]</scope>
    <source>
        <strain evidence="5 6">AF37-12</strain>
        <strain evidence="4 7">AM30-26</strain>
    </source>
</reference>
<evidence type="ECO:0000313" key="9">
    <source>
        <dbReference type="Proteomes" id="UP000436858"/>
    </source>
</evidence>
<evidence type="ECO:0000313" key="3">
    <source>
        <dbReference type="EMBL" id="KAB4484452.1"/>
    </source>
</evidence>
<dbReference type="EMBL" id="WCRY01000005">
    <property type="protein sequence ID" value="KAB4484452.1"/>
    <property type="molecule type" value="Genomic_DNA"/>
</dbReference>
<dbReference type="Proteomes" id="UP000436858">
    <property type="component" value="Unassembled WGS sequence"/>
</dbReference>
<dbReference type="EMBL" id="WCRW01000008">
    <property type="protein sequence ID" value="KAB4455392.1"/>
    <property type="molecule type" value="Genomic_DNA"/>
</dbReference>
<evidence type="ECO:0000313" key="6">
    <source>
        <dbReference type="Proteomes" id="UP000283616"/>
    </source>
</evidence>
<dbReference type="Proteomes" id="UP000284785">
    <property type="component" value="Unassembled WGS sequence"/>
</dbReference>
<dbReference type="EMBL" id="QSJP01000008">
    <property type="protein sequence ID" value="RHD88314.1"/>
    <property type="molecule type" value="Genomic_DNA"/>
</dbReference>
<evidence type="ECO:0000313" key="5">
    <source>
        <dbReference type="EMBL" id="RHL58154.1"/>
    </source>
</evidence>
<dbReference type="EMBL" id="WCSY01000002">
    <property type="protein sequence ID" value="KAB4315568.1"/>
    <property type="molecule type" value="Genomic_DNA"/>
</dbReference>
<dbReference type="Proteomes" id="UP000283616">
    <property type="component" value="Unassembled WGS sequence"/>
</dbReference>
<reference evidence="8 9" key="2">
    <citation type="journal article" date="2019" name="Nat. Med.">
        <title>A library of human gut bacterial isolates paired with longitudinal multiomics data enables mechanistic microbiome research.</title>
        <authorList>
            <person name="Poyet M."/>
            <person name="Groussin M."/>
            <person name="Gibbons S.M."/>
            <person name="Avila-Pacheco J."/>
            <person name="Jiang X."/>
            <person name="Kearney S.M."/>
            <person name="Perrotta A.R."/>
            <person name="Berdy B."/>
            <person name="Zhao S."/>
            <person name="Lieberman T.D."/>
            <person name="Swanson P.K."/>
            <person name="Smith M."/>
            <person name="Roesemann S."/>
            <person name="Alexander J.E."/>
            <person name="Rich S.A."/>
            <person name="Livny J."/>
            <person name="Vlamakis H."/>
            <person name="Clish C."/>
            <person name="Bullock K."/>
            <person name="Deik A."/>
            <person name="Scott J."/>
            <person name="Pierce K.A."/>
            <person name="Xavier R.J."/>
            <person name="Alm E.J."/>
        </authorList>
    </citation>
    <scope>NUCLEOTIDE SEQUENCE [LARGE SCALE GENOMIC DNA]</scope>
    <source>
        <strain evidence="2 8">BIOML-A160</strain>
        <strain evidence="3 9">BIOML-A162</strain>
        <strain evidence="1 10">BIOML-A188</strain>
    </source>
</reference>
<name>A0A412GIJ3_BACT4</name>
<evidence type="ECO:0000313" key="10">
    <source>
        <dbReference type="Proteomes" id="UP000440614"/>
    </source>
</evidence>
<evidence type="ECO:0000313" key="8">
    <source>
        <dbReference type="Proteomes" id="UP000436825"/>
    </source>
</evidence>
<proteinExistence type="predicted"/>
<evidence type="ECO:0000313" key="1">
    <source>
        <dbReference type="EMBL" id="KAB4315568.1"/>
    </source>
</evidence>